<feature type="transmembrane region" description="Helical" evidence="1">
    <location>
        <begin position="200"/>
        <end position="217"/>
    </location>
</feature>
<keyword evidence="3" id="KW-0645">Protease</keyword>
<dbReference type="GO" id="GO:0009002">
    <property type="term" value="F:serine-type D-Ala-D-Ala carboxypeptidase activity"/>
    <property type="evidence" value="ECO:0007669"/>
    <property type="project" value="UniProtKB-EC"/>
</dbReference>
<dbReference type="Gene3D" id="2.30.140.20">
    <property type="entry name" value="Penicillin-binding protein 4, C-terminal domain"/>
    <property type="match status" value="1"/>
</dbReference>
<dbReference type="SUPFAM" id="SSF56601">
    <property type="entry name" value="beta-lactamase/transpeptidase-like"/>
    <property type="match status" value="1"/>
</dbReference>
<dbReference type="Gene3D" id="3.40.710.10">
    <property type="entry name" value="DD-peptidase/beta-lactamase superfamily"/>
    <property type="match status" value="1"/>
</dbReference>
<keyword evidence="3" id="KW-0121">Carboxypeptidase</keyword>
<protein>
    <submittedName>
        <fullName evidence="3">D-alanyl-D-alanine-carboxypeptidase, penicillin-binding protein, truncated</fullName>
        <ecNumber evidence="3">3.4.16.4</ecNumber>
    </submittedName>
</protein>
<keyword evidence="1" id="KW-0472">Membrane</keyword>
<sequence length="234" mass="26820">MTYNFIKKYPYILKYTSKPVVAVKEGTPYEETFETYNYSIPGADYGLKGVDGSKTGSSPEGAFNYIDTIKHGNQRMIAIIMGSGDWSDQTVEEIRHTFGNALVEKMYKDFSYKKVLSKGEQEIAGKKYNVENDVYATVKKGQEPKISAKDDQIVIDNGLKTVSPNIKPTSVKDTKAGFFLYSFDQKNKQTSNHKTSMKNFALFCFLLLPIYVIYLIFNNEKKRHQKFNERRQAR</sequence>
<dbReference type="InterPro" id="IPR015294">
    <property type="entry name" value="Pen-bd_prot4_C_dom"/>
</dbReference>
<evidence type="ECO:0000256" key="1">
    <source>
        <dbReference type="SAM" id="Phobius"/>
    </source>
</evidence>
<evidence type="ECO:0000313" key="4">
    <source>
        <dbReference type="Proteomes" id="UP000249634"/>
    </source>
</evidence>
<reference evidence="3 4" key="1">
    <citation type="submission" date="2018-06" db="EMBL/GenBank/DDBJ databases">
        <authorList>
            <consortium name="Pathogen Informatics"/>
            <person name="Doyle S."/>
        </authorList>
    </citation>
    <scope>NUCLEOTIDE SEQUENCE [LARGE SCALE GENOMIC DNA]</scope>
    <source>
        <strain evidence="3 4">NCTC12958</strain>
    </source>
</reference>
<dbReference type="Proteomes" id="UP000249634">
    <property type="component" value="Chromosome 1"/>
</dbReference>
<dbReference type="InterPro" id="IPR015956">
    <property type="entry name" value="Peniciliin-bd_prot_C_sf"/>
</dbReference>
<dbReference type="InterPro" id="IPR037091">
    <property type="entry name" value="Pen-bd_prot4_C_dom_sf"/>
</dbReference>
<dbReference type="AlphaFoldDB" id="A0A2X3WPZ4"/>
<dbReference type="Pfam" id="PF09211">
    <property type="entry name" value="DUF1958"/>
    <property type="match status" value="1"/>
</dbReference>
<evidence type="ECO:0000259" key="2">
    <source>
        <dbReference type="Pfam" id="PF09211"/>
    </source>
</evidence>
<dbReference type="InterPro" id="IPR012338">
    <property type="entry name" value="Beta-lactam/transpept-like"/>
</dbReference>
<organism evidence="3 4">
    <name type="scientific">Streptococcus thermophilus</name>
    <dbReference type="NCBI Taxonomy" id="1308"/>
    <lineage>
        <taxon>Bacteria</taxon>
        <taxon>Bacillati</taxon>
        <taxon>Bacillota</taxon>
        <taxon>Bacilli</taxon>
        <taxon>Lactobacillales</taxon>
        <taxon>Streptococcaceae</taxon>
        <taxon>Streptococcus</taxon>
    </lineage>
</organism>
<dbReference type="EMBL" id="LS483339">
    <property type="protein sequence ID" value="SQF25082.1"/>
    <property type="molecule type" value="Genomic_DNA"/>
</dbReference>
<feature type="domain" description="Penicillin-binding protein 4 C-terminal" evidence="2">
    <location>
        <begin position="112"/>
        <end position="172"/>
    </location>
</feature>
<gene>
    <name evidence="3" type="primary">dacA_3</name>
    <name evidence="3" type="ORF">NCTC12958_01278</name>
</gene>
<evidence type="ECO:0000313" key="3">
    <source>
        <dbReference type="EMBL" id="SQF25082.1"/>
    </source>
</evidence>
<dbReference type="SUPFAM" id="SSF69189">
    <property type="entry name" value="Penicillin-binding protein associated domain"/>
    <property type="match status" value="1"/>
</dbReference>
<keyword evidence="3" id="KW-0378">Hydrolase</keyword>
<dbReference type="EC" id="3.4.16.4" evidence="3"/>
<proteinExistence type="predicted"/>
<keyword evidence="1" id="KW-0812">Transmembrane</keyword>
<name>A0A2X3WPZ4_STRTR</name>
<accession>A0A2X3WPZ4</accession>
<dbReference type="GO" id="GO:0006508">
    <property type="term" value="P:proteolysis"/>
    <property type="evidence" value="ECO:0007669"/>
    <property type="project" value="InterPro"/>
</dbReference>
<keyword evidence="1" id="KW-1133">Transmembrane helix</keyword>